<gene>
    <name evidence="6" type="ORF">FYJ85_03365</name>
</gene>
<keyword evidence="2" id="KW-0547">Nucleotide-binding</keyword>
<reference evidence="6 7" key="1">
    <citation type="submission" date="2019-08" db="EMBL/GenBank/DDBJ databases">
        <title>In-depth cultivation of the pig gut microbiome towards novel bacterial diversity and tailored functional studies.</title>
        <authorList>
            <person name="Wylensek D."/>
            <person name="Hitch T.C.A."/>
            <person name="Clavel T."/>
        </authorList>
    </citation>
    <scope>NUCLEOTIDE SEQUENCE [LARGE SCALE GENOMIC DNA]</scope>
    <source>
        <strain evidence="6 7">BBE-744-WT-12</strain>
    </source>
</reference>
<dbReference type="InterPro" id="IPR000719">
    <property type="entry name" value="Prot_kinase_dom"/>
</dbReference>
<organism evidence="6 7">
    <name type="scientific">Victivallis lenta</name>
    <dbReference type="NCBI Taxonomy" id="2606640"/>
    <lineage>
        <taxon>Bacteria</taxon>
        <taxon>Pseudomonadati</taxon>
        <taxon>Lentisphaerota</taxon>
        <taxon>Lentisphaeria</taxon>
        <taxon>Victivallales</taxon>
        <taxon>Victivallaceae</taxon>
        <taxon>Victivallis</taxon>
    </lineage>
</organism>
<keyword evidence="6" id="KW-0723">Serine/threonine-protein kinase</keyword>
<feature type="domain" description="Protein kinase" evidence="5">
    <location>
        <begin position="50"/>
        <end position="314"/>
    </location>
</feature>
<dbReference type="AlphaFoldDB" id="A0A844FYW1"/>
<dbReference type="Pfam" id="PF00069">
    <property type="entry name" value="Pkinase"/>
    <property type="match status" value="1"/>
</dbReference>
<evidence type="ECO:0000256" key="4">
    <source>
        <dbReference type="ARBA" id="ARBA00022840"/>
    </source>
</evidence>
<dbReference type="EMBL" id="VUNS01000002">
    <property type="protein sequence ID" value="MST96083.1"/>
    <property type="molecule type" value="Genomic_DNA"/>
</dbReference>
<evidence type="ECO:0000259" key="5">
    <source>
        <dbReference type="PROSITE" id="PS50011"/>
    </source>
</evidence>
<evidence type="ECO:0000313" key="7">
    <source>
        <dbReference type="Proteomes" id="UP000435649"/>
    </source>
</evidence>
<dbReference type="PANTHER" id="PTHR43289:SF6">
    <property type="entry name" value="SERINE_THREONINE-PROTEIN KINASE NEKL-3"/>
    <property type="match status" value="1"/>
</dbReference>
<dbReference type="InterPro" id="IPR008271">
    <property type="entry name" value="Ser/Thr_kinase_AS"/>
</dbReference>
<dbReference type="RefSeq" id="WP_106054801.1">
    <property type="nucleotide sequence ID" value="NZ_CALXOB010000031.1"/>
</dbReference>
<dbReference type="PANTHER" id="PTHR43289">
    <property type="entry name" value="MITOGEN-ACTIVATED PROTEIN KINASE KINASE KINASE 20-RELATED"/>
    <property type="match status" value="1"/>
</dbReference>
<name>A0A844FYW1_9BACT</name>
<dbReference type="GO" id="GO:0004674">
    <property type="term" value="F:protein serine/threonine kinase activity"/>
    <property type="evidence" value="ECO:0007669"/>
    <property type="project" value="UniProtKB-KW"/>
</dbReference>
<keyword evidence="1" id="KW-0808">Transferase</keyword>
<dbReference type="SUPFAM" id="SSF56112">
    <property type="entry name" value="Protein kinase-like (PK-like)"/>
    <property type="match status" value="1"/>
</dbReference>
<proteinExistence type="predicted"/>
<protein>
    <submittedName>
        <fullName evidence="6">Serine/threonine protein kinase</fullName>
    </submittedName>
</protein>
<dbReference type="InterPro" id="IPR011009">
    <property type="entry name" value="Kinase-like_dom_sf"/>
</dbReference>
<keyword evidence="3 6" id="KW-0418">Kinase</keyword>
<dbReference type="PROSITE" id="PS00108">
    <property type="entry name" value="PROTEIN_KINASE_ST"/>
    <property type="match status" value="1"/>
</dbReference>
<dbReference type="SMART" id="SM00220">
    <property type="entry name" value="S_TKc"/>
    <property type="match status" value="1"/>
</dbReference>
<sequence>MPQTEGEEPIKVFCRGCKAKLDMTGLEPFSKVACPECGTVLRVPMRFERYLLESLCGQGGMSCVYRAIDPQLARRVAVKILNPSNDDIRAQVVNFLEEAKVVSRLSHPGIIPVYNCGVWNDQAFMAMRYMDGGSLERHLKAGTLPKRPLLLAQLATVAEGLAYARSRGVAHHDVKPGNILLTKEGEAKLGDFDLADVSAEKGFSAVRGGFASPAYVSPERLFFGAEDYRGDIFSLGATIYELLSGNTPFGTVGEPEDLLDRRHKKAYPPLANLPGGCSFLLSDLVDRMLSYSPEERPEYAEIIRVLRREADPQAAEPEQGTETRALFSRLLKRFGKGNS</sequence>
<evidence type="ECO:0000256" key="1">
    <source>
        <dbReference type="ARBA" id="ARBA00022679"/>
    </source>
</evidence>
<dbReference type="GO" id="GO:0005524">
    <property type="term" value="F:ATP binding"/>
    <property type="evidence" value="ECO:0007669"/>
    <property type="project" value="UniProtKB-KW"/>
</dbReference>
<dbReference type="CDD" id="cd14014">
    <property type="entry name" value="STKc_PknB_like"/>
    <property type="match status" value="1"/>
</dbReference>
<keyword evidence="4" id="KW-0067">ATP-binding</keyword>
<evidence type="ECO:0000256" key="3">
    <source>
        <dbReference type="ARBA" id="ARBA00022777"/>
    </source>
</evidence>
<dbReference type="Proteomes" id="UP000435649">
    <property type="component" value="Unassembled WGS sequence"/>
</dbReference>
<dbReference type="Gene3D" id="1.10.510.10">
    <property type="entry name" value="Transferase(Phosphotransferase) domain 1"/>
    <property type="match status" value="1"/>
</dbReference>
<keyword evidence="7" id="KW-1185">Reference proteome</keyword>
<comment type="caution">
    <text evidence="6">The sequence shown here is derived from an EMBL/GenBank/DDBJ whole genome shotgun (WGS) entry which is preliminary data.</text>
</comment>
<dbReference type="PROSITE" id="PS50011">
    <property type="entry name" value="PROTEIN_KINASE_DOM"/>
    <property type="match status" value="1"/>
</dbReference>
<evidence type="ECO:0000256" key="2">
    <source>
        <dbReference type="ARBA" id="ARBA00022741"/>
    </source>
</evidence>
<evidence type="ECO:0000313" key="6">
    <source>
        <dbReference type="EMBL" id="MST96083.1"/>
    </source>
</evidence>
<dbReference type="Gene3D" id="3.30.200.20">
    <property type="entry name" value="Phosphorylase Kinase, domain 1"/>
    <property type="match status" value="1"/>
</dbReference>
<accession>A0A844FYW1</accession>